<evidence type="ECO:0000313" key="3">
    <source>
        <dbReference type="EMBL" id="EAQ47963.1"/>
    </source>
</evidence>
<proteinExistence type="predicted"/>
<dbReference type="SUPFAM" id="SSF52833">
    <property type="entry name" value="Thioredoxin-like"/>
    <property type="match status" value="1"/>
</dbReference>
<feature type="domain" description="Thioredoxin" evidence="2">
    <location>
        <begin position="1"/>
        <end position="146"/>
    </location>
</feature>
<comment type="caution">
    <text evidence="3">The sequence shown here is derived from an EMBL/GenBank/DDBJ whole genome shotgun (WGS) entry which is preliminary data.</text>
</comment>
<keyword evidence="1" id="KW-0676">Redox-active center</keyword>
<dbReference type="InterPro" id="IPR017937">
    <property type="entry name" value="Thioredoxin_CS"/>
</dbReference>
<dbReference type="PANTHER" id="PTHR42852:SF17">
    <property type="entry name" value="THIOREDOXIN-LIKE PROTEIN HI_1115"/>
    <property type="match status" value="1"/>
</dbReference>
<dbReference type="PANTHER" id="PTHR42852">
    <property type="entry name" value="THIOL:DISULFIDE INTERCHANGE PROTEIN DSBE"/>
    <property type="match status" value="1"/>
</dbReference>
<dbReference type="STRING" id="398720.MED217_13766"/>
<reference evidence="3 4" key="1">
    <citation type="journal article" date="2007" name="Nature">
        <title>Light stimulates growth of proteorhodopsin-containing marine Flavobacteria.</title>
        <authorList>
            <person name="Gomez-Consarnau L."/>
            <person name="Gonzalez J.M."/>
            <person name="Coll-Llado M."/>
            <person name="Gourdon P."/>
            <person name="Pascher T."/>
            <person name="Neutze R."/>
            <person name="Pedros-Alio C."/>
            <person name="Pinhassi J."/>
        </authorList>
    </citation>
    <scope>NUCLEOTIDE SEQUENCE [LARGE SCALE GENOMIC DNA]</scope>
    <source>
        <strain evidence="3 4">MED217</strain>
    </source>
</reference>
<dbReference type="Pfam" id="PF00578">
    <property type="entry name" value="AhpC-TSA"/>
    <property type="match status" value="1"/>
</dbReference>
<dbReference type="InterPro" id="IPR000866">
    <property type="entry name" value="AhpC/TSA"/>
</dbReference>
<keyword evidence="4" id="KW-1185">Reference proteome</keyword>
<dbReference type="PROSITE" id="PS00194">
    <property type="entry name" value="THIOREDOXIN_1"/>
    <property type="match status" value="1"/>
</dbReference>
<organism evidence="3 4">
    <name type="scientific">Leeuwenhoekiella blandensis (strain CECT 7118 / CCUG 51940 / KCTC 22103 / MED217)</name>
    <name type="common">Flavobacterium sp. (strain MED217)</name>
    <dbReference type="NCBI Taxonomy" id="398720"/>
    <lineage>
        <taxon>Bacteria</taxon>
        <taxon>Pseudomonadati</taxon>
        <taxon>Bacteroidota</taxon>
        <taxon>Flavobacteriia</taxon>
        <taxon>Flavobacteriales</taxon>
        <taxon>Flavobacteriaceae</taxon>
        <taxon>Leeuwenhoekiella</taxon>
    </lineage>
</organism>
<evidence type="ECO:0000313" key="4">
    <source>
        <dbReference type="Proteomes" id="UP000001601"/>
    </source>
</evidence>
<dbReference type="HOGENOM" id="CLU_042529_16_0_10"/>
<dbReference type="GO" id="GO:0016209">
    <property type="term" value="F:antioxidant activity"/>
    <property type="evidence" value="ECO:0007669"/>
    <property type="project" value="InterPro"/>
</dbReference>
<dbReference type="AlphaFoldDB" id="A3XR56"/>
<sequence length="150" mass="17486">MLSIDGYHLPVYDFEAFKPMLDFPKAGRVKVINFWATWCAPCVKELPAFEKLYAAYHKKGVEVLLVSLDFSDQIEQRLIPYIKEKKLQSKVLYLDDAHGNTWIPQVSEDWSGAIPASLIITNEEYMFYEQSFSYRELENELLSLQPNLKE</sequence>
<gene>
    <name evidence="3" type="ORF">MED217_13766</name>
</gene>
<dbReference type="OrthoDB" id="9815205at2"/>
<keyword evidence="3" id="KW-0472">Membrane</keyword>
<dbReference type="Proteomes" id="UP000001601">
    <property type="component" value="Unassembled WGS sequence"/>
</dbReference>
<dbReference type="Gene3D" id="3.40.30.10">
    <property type="entry name" value="Glutaredoxin"/>
    <property type="match status" value="1"/>
</dbReference>
<name>A3XR56_LEEBM</name>
<dbReference type="GO" id="GO:0016491">
    <property type="term" value="F:oxidoreductase activity"/>
    <property type="evidence" value="ECO:0007669"/>
    <property type="project" value="InterPro"/>
</dbReference>
<accession>A3XR56</accession>
<dbReference type="PROSITE" id="PS51352">
    <property type="entry name" value="THIOREDOXIN_2"/>
    <property type="match status" value="1"/>
</dbReference>
<dbReference type="CDD" id="cd02966">
    <property type="entry name" value="TlpA_like_family"/>
    <property type="match status" value="1"/>
</dbReference>
<dbReference type="eggNOG" id="COG0526">
    <property type="taxonomic scope" value="Bacteria"/>
</dbReference>
<keyword evidence="3" id="KW-0812">Transmembrane</keyword>
<dbReference type="InterPro" id="IPR036249">
    <property type="entry name" value="Thioredoxin-like_sf"/>
</dbReference>
<dbReference type="InterPro" id="IPR050553">
    <property type="entry name" value="Thioredoxin_ResA/DsbE_sf"/>
</dbReference>
<dbReference type="RefSeq" id="WP_009781107.1">
    <property type="nucleotide sequence ID" value="NZ_CH672395.1"/>
</dbReference>
<dbReference type="EMBL" id="AANC01000011">
    <property type="protein sequence ID" value="EAQ47963.1"/>
    <property type="molecule type" value="Genomic_DNA"/>
</dbReference>
<evidence type="ECO:0000259" key="2">
    <source>
        <dbReference type="PROSITE" id="PS51352"/>
    </source>
</evidence>
<protein>
    <submittedName>
        <fullName evidence="3">Thioredoxin-related transmembrane protein</fullName>
    </submittedName>
</protein>
<evidence type="ECO:0000256" key="1">
    <source>
        <dbReference type="ARBA" id="ARBA00023284"/>
    </source>
</evidence>
<dbReference type="InterPro" id="IPR013766">
    <property type="entry name" value="Thioredoxin_domain"/>
</dbReference>